<evidence type="ECO:0000256" key="1">
    <source>
        <dbReference type="SAM" id="Phobius"/>
    </source>
</evidence>
<keyword evidence="1" id="KW-0812">Transmembrane</keyword>
<gene>
    <name evidence="2" type="ORF">B0H65DRAFT_60523</name>
</gene>
<proteinExistence type="predicted"/>
<evidence type="ECO:0000313" key="3">
    <source>
        <dbReference type="Proteomes" id="UP001278500"/>
    </source>
</evidence>
<dbReference type="Proteomes" id="UP001278500">
    <property type="component" value="Unassembled WGS sequence"/>
</dbReference>
<feature type="transmembrane region" description="Helical" evidence="1">
    <location>
        <begin position="71"/>
        <end position="89"/>
    </location>
</feature>
<dbReference type="AlphaFoldDB" id="A0AAE0JQM1"/>
<reference evidence="2" key="2">
    <citation type="submission" date="2023-06" db="EMBL/GenBank/DDBJ databases">
        <authorList>
            <consortium name="Lawrence Berkeley National Laboratory"/>
            <person name="Haridas S."/>
            <person name="Hensen N."/>
            <person name="Bonometti L."/>
            <person name="Westerberg I."/>
            <person name="Brannstrom I.O."/>
            <person name="Guillou S."/>
            <person name="Cros-Aarteil S."/>
            <person name="Calhoun S."/>
            <person name="Kuo A."/>
            <person name="Mondo S."/>
            <person name="Pangilinan J."/>
            <person name="Riley R."/>
            <person name="Labutti K."/>
            <person name="Andreopoulos B."/>
            <person name="Lipzen A."/>
            <person name="Chen C."/>
            <person name="Yanf M."/>
            <person name="Daum C."/>
            <person name="Ng V."/>
            <person name="Clum A."/>
            <person name="Steindorff A."/>
            <person name="Ohm R."/>
            <person name="Martin F."/>
            <person name="Silar P."/>
            <person name="Natvig D."/>
            <person name="Lalanne C."/>
            <person name="Gautier V."/>
            <person name="Ament-Velasquez S.L."/>
            <person name="Kruys A."/>
            <person name="Hutchinson M.I."/>
            <person name="Powell A.J."/>
            <person name="Barry K."/>
            <person name="Miller A.N."/>
            <person name="Grigoriev I.V."/>
            <person name="Debuchy R."/>
            <person name="Gladieux P."/>
            <person name="Thoren M.H."/>
            <person name="Johannesson H."/>
        </authorList>
    </citation>
    <scope>NUCLEOTIDE SEQUENCE</scope>
    <source>
        <strain evidence="2">CBS 560.94</strain>
    </source>
</reference>
<reference evidence="2" key="1">
    <citation type="journal article" date="2023" name="Mol. Phylogenet. Evol.">
        <title>Genome-scale phylogeny and comparative genomics of the fungal order Sordariales.</title>
        <authorList>
            <person name="Hensen N."/>
            <person name="Bonometti L."/>
            <person name="Westerberg I."/>
            <person name="Brannstrom I.O."/>
            <person name="Guillou S."/>
            <person name="Cros-Aarteil S."/>
            <person name="Calhoun S."/>
            <person name="Haridas S."/>
            <person name="Kuo A."/>
            <person name="Mondo S."/>
            <person name="Pangilinan J."/>
            <person name="Riley R."/>
            <person name="LaButti K."/>
            <person name="Andreopoulos B."/>
            <person name="Lipzen A."/>
            <person name="Chen C."/>
            <person name="Yan M."/>
            <person name="Daum C."/>
            <person name="Ng V."/>
            <person name="Clum A."/>
            <person name="Steindorff A."/>
            <person name="Ohm R.A."/>
            <person name="Martin F."/>
            <person name="Silar P."/>
            <person name="Natvig D.O."/>
            <person name="Lalanne C."/>
            <person name="Gautier V."/>
            <person name="Ament-Velasquez S.L."/>
            <person name="Kruys A."/>
            <person name="Hutchinson M.I."/>
            <person name="Powell A.J."/>
            <person name="Barry K."/>
            <person name="Miller A.N."/>
            <person name="Grigoriev I.V."/>
            <person name="Debuchy R."/>
            <person name="Gladieux P."/>
            <person name="Hiltunen Thoren M."/>
            <person name="Johannesson H."/>
        </authorList>
    </citation>
    <scope>NUCLEOTIDE SEQUENCE</scope>
    <source>
        <strain evidence="2">CBS 560.94</strain>
    </source>
</reference>
<keyword evidence="1" id="KW-0472">Membrane</keyword>
<accession>A0AAE0JQM1</accession>
<feature type="transmembrane region" description="Helical" evidence="1">
    <location>
        <begin position="21"/>
        <end position="41"/>
    </location>
</feature>
<name>A0AAE0JQM1_9PEZI</name>
<comment type="caution">
    <text evidence="2">The sequence shown here is derived from an EMBL/GenBank/DDBJ whole genome shotgun (WGS) entry which is preliminary data.</text>
</comment>
<keyword evidence="3" id="KW-1185">Reference proteome</keyword>
<dbReference type="GeneID" id="87868313"/>
<dbReference type="RefSeq" id="XP_062687239.1">
    <property type="nucleotide sequence ID" value="XM_062831159.1"/>
</dbReference>
<organism evidence="2 3">
    <name type="scientific">Neurospora tetraspora</name>
    <dbReference type="NCBI Taxonomy" id="94610"/>
    <lineage>
        <taxon>Eukaryota</taxon>
        <taxon>Fungi</taxon>
        <taxon>Dikarya</taxon>
        <taxon>Ascomycota</taxon>
        <taxon>Pezizomycotina</taxon>
        <taxon>Sordariomycetes</taxon>
        <taxon>Sordariomycetidae</taxon>
        <taxon>Sordariales</taxon>
        <taxon>Sordariaceae</taxon>
        <taxon>Neurospora</taxon>
    </lineage>
</organism>
<protein>
    <submittedName>
        <fullName evidence="2">Uncharacterized protein</fullName>
    </submittedName>
</protein>
<sequence>MRYPRGDVAIGVLPVCHLDDISLLFFRTLVLYFSFSFFFSLSCGKTNRAVNFFFHVMISDWDGKQNLRTRIIAGFIVGLHVFLCFALLYNVHAALFLLALSLSMFRFDTLTSIQTAFLHRSCRFVLKIFSWKSIYNRLASYFRLAR</sequence>
<keyword evidence="1" id="KW-1133">Transmembrane helix</keyword>
<evidence type="ECO:0000313" key="2">
    <source>
        <dbReference type="EMBL" id="KAK3355861.1"/>
    </source>
</evidence>
<dbReference type="EMBL" id="JAUEPP010000001">
    <property type="protein sequence ID" value="KAK3355861.1"/>
    <property type="molecule type" value="Genomic_DNA"/>
</dbReference>